<dbReference type="OrthoDB" id="9970760at2759"/>
<dbReference type="Proteomes" id="UP000663889">
    <property type="component" value="Unassembled WGS sequence"/>
</dbReference>
<proteinExistence type="predicted"/>
<gene>
    <name evidence="5" type="ORF">FNK824_LOCUS9095</name>
    <name evidence="4" type="ORF">OTI717_LOCUS6102</name>
    <name evidence="2" type="ORF">RFH988_LOCUS13494</name>
    <name evidence="3" type="ORF">SEV965_LOCUS29401</name>
</gene>
<evidence type="ECO:0000313" key="6">
    <source>
        <dbReference type="Proteomes" id="UP000663889"/>
    </source>
</evidence>
<evidence type="ECO:0000313" key="4">
    <source>
        <dbReference type="EMBL" id="CAF3586873.1"/>
    </source>
</evidence>
<dbReference type="Proteomes" id="UP000663882">
    <property type="component" value="Unassembled WGS sequence"/>
</dbReference>
<feature type="compositionally biased region" description="Polar residues" evidence="1">
    <location>
        <begin position="103"/>
        <end position="119"/>
    </location>
</feature>
<protein>
    <submittedName>
        <fullName evidence="3">Uncharacterized protein</fullName>
    </submittedName>
</protein>
<accession>A0A815I0P7</accession>
<dbReference type="AlphaFoldDB" id="A0A815I0P7"/>
<dbReference type="EMBL" id="CAJOAX010000418">
    <property type="protein sequence ID" value="CAF3586873.1"/>
    <property type="molecule type" value="Genomic_DNA"/>
</dbReference>
<evidence type="ECO:0000313" key="3">
    <source>
        <dbReference type="EMBL" id="CAF1361524.1"/>
    </source>
</evidence>
<name>A0A815I0P7_9BILA</name>
<dbReference type="Proteomes" id="UP000663823">
    <property type="component" value="Unassembled WGS sequence"/>
</dbReference>
<comment type="caution">
    <text evidence="3">The sequence shown here is derived from an EMBL/GenBank/DDBJ whole genome shotgun (WGS) entry which is preliminary data.</text>
</comment>
<organism evidence="3 6">
    <name type="scientific">Rotaria sordida</name>
    <dbReference type="NCBI Taxonomy" id="392033"/>
    <lineage>
        <taxon>Eukaryota</taxon>
        <taxon>Metazoa</taxon>
        <taxon>Spiralia</taxon>
        <taxon>Gnathifera</taxon>
        <taxon>Rotifera</taxon>
        <taxon>Eurotatoria</taxon>
        <taxon>Bdelloidea</taxon>
        <taxon>Philodinida</taxon>
        <taxon>Philodinidae</taxon>
        <taxon>Rotaria</taxon>
    </lineage>
</organism>
<dbReference type="EMBL" id="CAJNOO010000595">
    <property type="protein sequence ID" value="CAF0987955.1"/>
    <property type="molecule type" value="Genomic_DNA"/>
</dbReference>
<dbReference type="EMBL" id="CAJNOU010002961">
    <property type="protein sequence ID" value="CAF1361524.1"/>
    <property type="molecule type" value="Genomic_DNA"/>
</dbReference>
<sequence>MRYQCIGFPSCLKTFENGYVLRGHQLSCEYAQKEINNGNNRQEHARSIQYDYDINGIKCNKFYPTFTGLDHTQKLQIRDRFQLGGGNKQQYKSLRQPPDPSKVTPQTKSTAMDLSGYYT</sequence>
<evidence type="ECO:0000256" key="1">
    <source>
        <dbReference type="SAM" id="MobiDB-lite"/>
    </source>
</evidence>
<dbReference type="Proteomes" id="UP000663874">
    <property type="component" value="Unassembled WGS sequence"/>
</dbReference>
<evidence type="ECO:0000313" key="2">
    <source>
        <dbReference type="EMBL" id="CAF0987955.1"/>
    </source>
</evidence>
<dbReference type="EMBL" id="CAJOBE010000932">
    <property type="protein sequence ID" value="CAF3699989.1"/>
    <property type="molecule type" value="Genomic_DNA"/>
</dbReference>
<feature type="region of interest" description="Disordered" evidence="1">
    <location>
        <begin position="83"/>
        <end position="119"/>
    </location>
</feature>
<evidence type="ECO:0000313" key="5">
    <source>
        <dbReference type="EMBL" id="CAF3699989.1"/>
    </source>
</evidence>
<reference evidence="3" key="1">
    <citation type="submission" date="2021-02" db="EMBL/GenBank/DDBJ databases">
        <authorList>
            <person name="Nowell W R."/>
        </authorList>
    </citation>
    <scope>NUCLEOTIDE SEQUENCE</scope>
</reference>